<dbReference type="Gene3D" id="2.60.260.20">
    <property type="entry name" value="Urease metallochaperone UreE, N-terminal domain"/>
    <property type="match status" value="2"/>
</dbReference>
<keyword evidence="11" id="KW-0963">Cytoplasm</keyword>
<proteinExistence type="inferred from homology"/>
<comment type="similarity">
    <text evidence="9 11">Belongs to the DnaJ family.</text>
</comment>
<keyword evidence="1 11" id="KW-0235">DNA replication</keyword>
<keyword evidence="2 11" id="KW-0479">Metal-binding</keyword>
<comment type="subcellular location">
    <subcellularLocation>
        <location evidence="11">Cytoplasm</location>
    </subcellularLocation>
</comment>
<dbReference type="FunFam" id="1.10.287.110:FF:000034">
    <property type="entry name" value="Chaperone protein DnaJ"/>
    <property type="match status" value="1"/>
</dbReference>
<feature type="binding site" evidence="11">
    <location>
        <position position="167"/>
    </location>
    <ligand>
        <name>Zn(2+)</name>
        <dbReference type="ChEBI" id="CHEBI:29105"/>
        <label>2</label>
    </ligand>
</feature>
<gene>
    <name evidence="11 15" type="primary">dnaJ</name>
    <name evidence="15" type="ORF">HCT46_04620</name>
</gene>
<feature type="domain" description="J" evidence="13">
    <location>
        <begin position="5"/>
        <end position="70"/>
    </location>
</feature>
<dbReference type="InterPro" id="IPR012724">
    <property type="entry name" value="DnaJ"/>
</dbReference>
<feature type="zinc finger region" description="CR-type" evidence="12">
    <location>
        <begin position="134"/>
        <end position="212"/>
    </location>
</feature>
<dbReference type="CDD" id="cd10747">
    <property type="entry name" value="DnaJ_C"/>
    <property type="match status" value="1"/>
</dbReference>
<dbReference type="Gene3D" id="2.10.230.10">
    <property type="entry name" value="Heat shock protein DnaJ, cysteine-rich domain"/>
    <property type="match status" value="1"/>
</dbReference>
<keyword evidence="16" id="KW-1185">Reference proteome</keyword>
<dbReference type="GO" id="GO:0005524">
    <property type="term" value="F:ATP binding"/>
    <property type="evidence" value="ECO:0007669"/>
    <property type="project" value="InterPro"/>
</dbReference>
<evidence type="ECO:0000256" key="1">
    <source>
        <dbReference type="ARBA" id="ARBA00022705"/>
    </source>
</evidence>
<evidence type="ECO:0000256" key="11">
    <source>
        <dbReference type="HAMAP-Rule" id="MF_01152"/>
    </source>
</evidence>
<dbReference type="PANTHER" id="PTHR43096">
    <property type="entry name" value="DNAJ HOMOLOG 1, MITOCHONDRIAL-RELATED"/>
    <property type="match status" value="1"/>
</dbReference>
<dbReference type="PROSITE" id="PS00636">
    <property type="entry name" value="DNAJ_1"/>
    <property type="match status" value="1"/>
</dbReference>
<evidence type="ECO:0000256" key="3">
    <source>
        <dbReference type="ARBA" id="ARBA00022737"/>
    </source>
</evidence>
<dbReference type="RefSeq" id="WP_167703619.1">
    <property type="nucleotide sequence ID" value="NZ_CP118168.1"/>
</dbReference>
<feature type="binding site" evidence="11">
    <location>
        <position position="164"/>
    </location>
    <ligand>
        <name>Zn(2+)</name>
        <dbReference type="ChEBI" id="CHEBI:29105"/>
        <label>2</label>
    </ligand>
</feature>
<evidence type="ECO:0000259" key="13">
    <source>
        <dbReference type="PROSITE" id="PS50076"/>
    </source>
</evidence>
<feature type="binding site" evidence="11">
    <location>
        <position position="189"/>
    </location>
    <ligand>
        <name>Zn(2+)</name>
        <dbReference type="ChEBI" id="CHEBI:29105"/>
        <label>2</label>
    </ligand>
</feature>
<dbReference type="PANTHER" id="PTHR43096:SF10">
    <property type="entry name" value="CHAPERONE PROTEIN DNAJ A6, CHLOROPLASTIC"/>
    <property type="match status" value="1"/>
</dbReference>
<feature type="binding site" evidence="11">
    <location>
        <position position="186"/>
    </location>
    <ligand>
        <name>Zn(2+)</name>
        <dbReference type="ChEBI" id="CHEBI:29105"/>
        <label>2</label>
    </ligand>
</feature>
<dbReference type="SUPFAM" id="SSF49493">
    <property type="entry name" value="HSP40/DnaJ peptide-binding domain"/>
    <property type="match status" value="2"/>
</dbReference>
<reference evidence="15" key="1">
    <citation type="submission" date="2020-03" db="EMBL/GenBank/DDBJ databases">
        <title>Spirochaetal bacteria isolated from arthropods constitute a novel genus Entomospira genus novum within the order Spirochaetales.</title>
        <authorList>
            <person name="Grana-Miraglia L."/>
            <person name="Sikutova S."/>
            <person name="Fingerle V."/>
            <person name="Sing A."/>
            <person name="Castillo-Ramirez S."/>
            <person name="Margos G."/>
            <person name="Rudolf I."/>
        </authorList>
    </citation>
    <scope>NUCLEOTIDE SEQUENCE</scope>
    <source>
        <strain evidence="15">BR208</strain>
    </source>
</reference>
<keyword evidence="7 11" id="KW-0143">Chaperone</keyword>
<evidence type="ECO:0000256" key="5">
    <source>
        <dbReference type="ARBA" id="ARBA00022833"/>
    </source>
</evidence>
<dbReference type="GO" id="GO:0009408">
    <property type="term" value="P:response to heat"/>
    <property type="evidence" value="ECO:0007669"/>
    <property type="project" value="InterPro"/>
</dbReference>
<dbReference type="FunFam" id="2.10.230.10:FF:000002">
    <property type="entry name" value="Molecular chaperone DnaJ"/>
    <property type="match status" value="1"/>
</dbReference>
<dbReference type="SUPFAM" id="SSF57938">
    <property type="entry name" value="DnaJ/Hsp40 cysteine-rich domain"/>
    <property type="match status" value="1"/>
</dbReference>
<dbReference type="Pfam" id="PF00684">
    <property type="entry name" value="DnaJ_CXXCXGXG"/>
    <property type="match status" value="1"/>
</dbReference>
<evidence type="ECO:0000313" key="15">
    <source>
        <dbReference type="EMBL" id="NIZ47198.1"/>
    </source>
</evidence>
<feature type="binding site" evidence="11">
    <location>
        <position position="150"/>
    </location>
    <ligand>
        <name>Zn(2+)</name>
        <dbReference type="ChEBI" id="CHEBI:29105"/>
        <label>1</label>
    </ligand>
</feature>
<keyword evidence="6 11" id="KW-0346">Stress response</keyword>
<evidence type="ECO:0000256" key="12">
    <source>
        <dbReference type="PROSITE-ProRule" id="PRU00546"/>
    </source>
</evidence>
<evidence type="ECO:0000256" key="6">
    <source>
        <dbReference type="ARBA" id="ARBA00023016"/>
    </source>
</evidence>
<dbReference type="InterPro" id="IPR036410">
    <property type="entry name" value="HSP_DnaJ_Cys-rich_dom_sf"/>
</dbReference>
<feature type="repeat" description="CXXCXGXG motif" evidence="11">
    <location>
        <begin position="186"/>
        <end position="193"/>
    </location>
</feature>
<dbReference type="AlphaFoldDB" id="A0A968GD07"/>
<evidence type="ECO:0000256" key="8">
    <source>
        <dbReference type="ARBA" id="ARBA00053423"/>
    </source>
</evidence>
<evidence type="ECO:0000256" key="9">
    <source>
        <dbReference type="ARBA" id="ARBA00061004"/>
    </source>
</evidence>
<dbReference type="SMART" id="SM00271">
    <property type="entry name" value="DnaJ"/>
    <property type="match status" value="1"/>
</dbReference>
<dbReference type="GO" id="GO:0005737">
    <property type="term" value="C:cytoplasm"/>
    <property type="evidence" value="ECO:0007669"/>
    <property type="project" value="UniProtKB-SubCell"/>
</dbReference>
<evidence type="ECO:0000259" key="14">
    <source>
        <dbReference type="PROSITE" id="PS51188"/>
    </source>
</evidence>
<dbReference type="Pfam" id="PF00226">
    <property type="entry name" value="DnaJ"/>
    <property type="match status" value="1"/>
</dbReference>
<dbReference type="GO" id="GO:0008270">
    <property type="term" value="F:zinc ion binding"/>
    <property type="evidence" value="ECO:0007669"/>
    <property type="project" value="UniProtKB-UniRule"/>
</dbReference>
<dbReference type="PROSITE" id="PS50076">
    <property type="entry name" value="DNAJ_2"/>
    <property type="match status" value="1"/>
</dbReference>
<dbReference type="Pfam" id="PF01556">
    <property type="entry name" value="DnaJ_C"/>
    <property type="match status" value="1"/>
</dbReference>
<dbReference type="Proteomes" id="UP000752013">
    <property type="component" value="Unassembled WGS sequence"/>
</dbReference>
<feature type="repeat" description="CXXCXGXG motif" evidence="11">
    <location>
        <begin position="147"/>
        <end position="154"/>
    </location>
</feature>
<dbReference type="GO" id="GO:0042026">
    <property type="term" value="P:protein refolding"/>
    <property type="evidence" value="ECO:0007669"/>
    <property type="project" value="TreeGrafter"/>
</dbReference>
<accession>A0A968GD07</accession>
<comment type="domain">
    <text evidence="11">The J domain is necessary and sufficient to stimulate DnaK ATPase activity. Zinc center 1 plays an important role in the autonomous, DnaK-independent chaperone activity of DnaJ. Zinc center 2 is essential for interaction with DnaK and for DnaJ activity.</text>
</comment>
<dbReference type="InterPro" id="IPR001623">
    <property type="entry name" value="DnaJ_domain"/>
</dbReference>
<organism evidence="15 16">
    <name type="scientific">Entomospira nematocerorum</name>
    <dbReference type="NCBI Taxonomy" id="2719987"/>
    <lineage>
        <taxon>Bacteria</taxon>
        <taxon>Pseudomonadati</taxon>
        <taxon>Spirochaetota</taxon>
        <taxon>Spirochaetia</taxon>
        <taxon>Spirochaetales</taxon>
        <taxon>Spirochaetaceae</taxon>
        <taxon>Entomospira</taxon>
    </lineage>
</organism>
<dbReference type="InterPro" id="IPR001305">
    <property type="entry name" value="HSP_DnaJ_Cys-rich_dom"/>
</dbReference>
<dbReference type="InterPro" id="IPR002939">
    <property type="entry name" value="DnaJ_C"/>
</dbReference>
<evidence type="ECO:0000256" key="7">
    <source>
        <dbReference type="ARBA" id="ARBA00023186"/>
    </source>
</evidence>
<dbReference type="GO" id="GO:0006260">
    <property type="term" value="P:DNA replication"/>
    <property type="evidence" value="ECO:0007669"/>
    <property type="project" value="UniProtKB-KW"/>
</dbReference>
<comment type="caution">
    <text evidence="15">The sequence shown here is derived from an EMBL/GenBank/DDBJ whole genome shotgun (WGS) entry which is preliminary data.</text>
</comment>
<dbReference type="Gene3D" id="1.10.287.110">
    <property type="entry name" value="DnaJ domain"/>
    <property type="match status" value="1"/>
</dbReference>
<dbReference type="InterPro" id="IPR008971">
    <property type="entry name" value="HSP40/DnaJ_pept-bd"/>
</dbReference>
<evidence type="ECO:0000256" key="10">
    <source>
        <dbReference type="ARBA" id="ARBA00067609"/>
    </source>
</evidence>
<feature type="repeat" description="CXXCXGXG motif" evidence="11">
    <location>
        <begin position="164"/>
        <end position="171"/>
    </location>
</feature>
<evidence type="ECO:0000256" key="2">
    <source>
        <dbReference type="ARBA" id="ARBA00022723"/>
    </source>
</evidence>
<comment type="cofactor">
    <cofactor evidence="11">
        <name>Zn(2+)</name>
        <dbReference type="ChEBI" id="CHEBI:29105"/>
    </cofactor>
    <text evidence="11">Binds 2 Zn(2+) ions per monomer.</text>
</comment>
<sequence length="367" mass="40129">MAKRDYYEVLEIPKNASSDDIKRAYRKLAVKYHPDRNPDNPEAEAKFKEATEAYEILFDAQKRQAYDQYGFDAVNNMGGAGFDPNAFKDFGDIFGDMFSSFFGGSGSSRRGSSNTQGRDLRYDLTINLKDVATGIKQKILITTQVSCGGCAGSGAKSGSSRKTCTTCHGTGQVNRSAGFFTIPSSCSTCGGSGQIIEHPCDKCSGKGVIPKQEEILITIPAGIEDGQRLRVAGKGNAVQGSTQSGDLYVFVRVRPHDIFERHGANLWCVLPISPIQLMTGDEIIISTIDDVRVKLKIEAGTQNDTDLRLREKGLPIMNSGRRGDMYVKLKVVMPKHISGKAKDLLKELAKELKIDKNPSPMKLKDLS</sequence>
<dbReference type="InterPro" id="IPR036869">
    <property type="entry name" value="J_dom_sf"/>
</dbReference>
<keyword evidence="5 11" id="KW-0862">Zinc</keyword>
<feature type="binding site" evidence="11">
    <location>
        <position position="147"/>
    </location>
    <ligand>
        <name>Zn(2+)</name>
        <dbReference type="ChEBI" id="CHEBI:29105"/>
        <label>1</label>
    </ligand>
</feature>
<dbReference type="NCBIfam" id="TIGR02349">
    <property type="entry name" value="DnaJ_bact"/>
    <property type="match status" value="1"/>
</dbReference>
<dbReference type="NCBIfam" id="NF008035">
    <property type="entry name" value="PRK10767.1"/>
    <property type="match status" value="1"/>
</dbReference>
<dbReference type="PROSITE" id="PS51188">
    <property type="entry name" value="ZF_CR"/>
    <property type="match status" value="1"/>
</dbReference>
<comment type="subunit">
    <text evidence="11">Homodimer.</text>
</comment>
<feature type="repeat" description="CXXCXGXG motif" evidence="11">
    <location>
        <begin position="200"/>
        <end position="207"/>
    </location>
</feature>
<dbReference type="PRINTS" id="PR00625">
    <property type="entry name" value="JDOMAIN"/>
</dbReference>
<keyword evidence="3 11" id="KW-0677">Repeat</keyword>
<feature type="domain" description="CR-type" evidence="14">
    <location>
        <begin position="134"/>
        <end position="212"/>
    </location>
</feature>
<feature type="binding site" evidence="11">
    <location>
        <position position="200"/>
    </location>
    <ligand>
        <name>Zn(2+)</name>
        <dbReference type="ChEBI" id="CHEBI:29105"/>
        <label>1</label>
    </ligand>
</feature>
<comment type="function">
    <text evidence="8 11">Participates actively in the response to hyperosmotic and heat shock by preventing the aggregation of stress-denatured proteins and by disaggregating proteins, also in an autonomous, DnaK-independent fashion. Unfolded proteins bind initially to DnaJ; upon interaction with the DnaJ-bound protein, DnaK hydrolyzes its bound ATP, resulting in the formation of a stable complex. GrpE releases ADP from DnaK; ATP binding to DnaK triggers the release of the substrate protein, thus completing the reaction cycle. Several rounds of ATP-dependent interactions between DnaJ, DnaK and GrpE are required for fully efficient folding. Also involved, together with DnaK and GrpE, in the DNA replication of plasmids through activation of initiation proteins.</text>
</comment>
<dbReference type="FunFam" id="2.60.260.20:FF:000013">
    <property type="entry name" value="DnaJ subfamily B member 11"/>
    <property type="match status" value="1"/>
</dbReference>
<dbReference type="HAMAP" id="MF_01152">
    <property type="entry name" value="DnaJ"/>
    <property type="match status" value="1"/>
</dbReference>
<dbReference type="EMBL" id="JAATLK010000001">
    <property type="protein sequence ID" value="NIZ47198.1"/>
    <property type="molecule type" value="Genomic_DNA"/>
</dbReference>
<keyword evidence="4 11" id="KW-0863">Zinc-finger</keyword>
<dbReference type="CDD" id="cd10719">
    <property type="entry name" value="DnaJ_zf"/>
    <property type="match status" value="1"/>
</dbReference>
<dbReference type="CDD" id="cd06257">
    <property type="entry name" value="DnaJ"/>
    <property type="match status" value="1"/>
</dbReference>
<dbReference type="InterPro" id="IPR018253">
    <property type="entry name" value="DnaJ_domain_CS"/>
</dbReference>
<name>A0A968GD07_9SPIO</name>
<protein>
    <recommendedName>
        <fullName evidence="10 11">Chaperone protein DnaJ</fullName>
    </recommendedName>
</protein>
<evidence type="ECO:0000256" key="4">
    <source>
        <dbReference type="ARBA" id="ARBA00022771"/>
    </source>
</evidence>
<evidence type="ECO:0000313" key="16">
    <source>
        <dbReference type="Proteomes" id="UP000752013"/>
    </source>
</evidence>
<dbReference type="GO" id="GO:0031072">
    <property type="term" value="F:heat shock protein binding"/>
    <property type="evidence" value="ECO:0007669"/>
    <property type="project" value="InterPro"/>
</dbReference>
<feature type="binding site" evidence="11">
    <location>
        <position position="203"/>
    </location>
    <ligand>
        <name>Zn(2+)</name>
        <dbReference type="ChEBI" id="CHEBI:29105"/>
        <label>1</label>
    </ligand>
</feature>
<dbReference type="SUPFAM" id="SSF46565">
    <property type="entry name" value="Chaperone J-domain"/>
    <property type="match status" value="1"/>
</dbReference>
<dbReference type="GO" id="GO:0051082">
    <property type="term" value="F:unfolded protein binding"/>
    <property type="evidence" value="ECO:0007669"/>
    <property type="project" value="UniProtKB-UniRule"/>
</dbReference>